<evidence type="ECO:0000256" key="1">
    <source>
        <dbReference type="SAM" id="MobiDB-lite"/>
    </source>
</evidence>
<dbReference type="AlphaFoldDB" id="A0A5E7IXY4"/>
<proteinExistence type="predicted"/>
<evidence type="ECO:0000313" key="3">
    <source>
        <dbReference type="Proteomes" id="UP000327111"/>
    </source>
</evidence>
<organism evidence="2 3">
    <name type="scientific">Pseudomonas fluorescens</name>
    <dbReference type="NCBI Taxonomy" id="294"/>
    <lineage>
        <taxon>Bacteria</taxon>
        <taxon>Pseudomonadati</taxon>
        <taxon>Pseudomonadota</taxon>
        <taxon>Gammaproteobacteria</taxon>
        <taxon>Pseudomonadales</taxon>
        <taxon>Pseudomonadaceae</taxon>
        <taxon>Pseudomonas</taxon>
    </lineage>
</organism>
<name>A0A5E7IXY4_PSEFL</name>
<evidence type="ECO:0000313" key="2">
    <source>
        <dbReference type="EMBL" id="VVO79667.1"/>
    </source>
</evidence>
<feature type="region of interest" description="Disordered" evidence="1">
    <location>
        <begin position="44"/>
        <end position="66"/>
    </location>
</feature>
<accession>A0A5E7IXY4</accession>
<reference evidence="2 3" key="1">
    <citation type="submission" date="2019-09" db="EMBL/GenBank/DDBJ databases">
        <authorList>
            <person name="Chandra G."/>
            <person name="Truman W A."/>
        </authorList>
    </citation>
    <scope>NUCLEOTIDE SEQUENCE [LARGE SCALE GENOMIC DNA]</scope>
    <source>
        <strain evidence="2">PS854</strain>
    </source>
</reference>
<dbReference type="EMBL" id="CABVIF010000002">
    <property type="protein sequence ID" value="VVO79667.1"/>
    <property type="molecule type" value="Genomic_DNA"/>
</dbReference>
<protein>
    <submittedName>
        <fullName evidence="2">Uncharacterized protein</fullName>
    </submittedName>
</protein>
<dbReference type="Proteomes" id="UP000327111">
    <property type="component" value="Unassembled WGS sequence"/>
</dbReference>
<gene>
    <name evidence="2" type="ORF">PS854_01733</name>
</gene>
<feature type="compositionally biased region" description="Polar residues" evidence="1">
    <location>
        <begin position="53"/>
        <end position="66"/>
    </location>
</feature>
<sequence>MVGIRDWVTHLTAHSSARSALIINAVAALAFTLFTDPLHAATEAMAAPESPQREQLTLSTDSAMKP</sequence>